<reference evidence="4" key="1">
    <citation type="submission" date="2022-07" db="EMBL/GenBank/DDBJ databases">
        <title>Genome Sequence of Physisporinus lineatus.</title>
        <authorList>
            <person name="Buettner E."/>
        </authorList>
    </citation>
    <scope>NUCLEOTIDE SEQUENCE</scope>
    <source>
        <strain evidence="4">VT162</strain>
    </source>
</reference>
<evidence type="ECO:0000259" key="3">
    <source>
        <dbReference type="Pfam" id="PF00144"/>
    </source>
</evidence>
<dbReference type="PANTHER" id="PTHR46825:SF15">
    <property type="entry name" value="BETA-LACTAMASE-RELATED DOMAIN-CONTAINING PROTEIN"/>
    <property type="match status" value="1"/>
</dbReference>
<evidence type="ECO:0000313" key="5">
    <source>
        <dbReference type="Proteomes" id="UP001212997"/>
    </source>
</evidence>
<proteinExistence type="inferred from homology"/>
<dbReference type="Proteomes" id="UP001212997">
    <property type="component" value="Unassembled WGS sequence"/>
</dbReference>
<dbReference type="InterPro" id="IPR012338">
    <property type="entry name" value="Beta-lactam/transpept-like"/>
</dbReference>
<dbReference type="EMBL" id="JANAWD010000471">
    <property type="protein sequence ID" value="KAJ3478967.1"/>
    <property type="molecule type" value="Genomic_DNA"/>
</dbReference>
<keyword evidence="5" id="KW-1185">Reference proteome</keyword>
<evidence type="ECO:0000256" key="1">
    <source>
        <dbReference type="ARBA" id="ARBA00038215"/>
    </source>
</evidence>
<feature type="signal peptide" evidence="2">
    <location>
        <begin position="1"/>
        <end position="17"/>
    </location>
</feature>
<dbReference type="Pfam" id="PF00144">
    <property type="entry name" value="Beta-lactamase"/>
    <property type="match status" value="1"/>
</dbReference>
<feature type="chain" id="PRO_5041981254" description="Beta-lactamase-related domain-containing protein" evidence="2">
    <location>
        <begin position="18"/>
        <end position="610"/>
    </location>
</feature>
<feature type="domain" description="Beta-lactamase-related" evidence="3">
    <location>
        <begin position="53"/>
        <end position="402"/>
    </location>
</feature>
<evidence type="ECO:0000313" key="4">
    <source>
        <dbReference type="EMBL" id="KAJ3478967.1"/>
    </source>
</evidence>
<name>A0AAD5UVI6_9APHY</name>
<comment type="similarity">
    <text evidence="1">Belongs to the peptidase S12 family.</text>
</comment>
<dbReference type="InterPro" id="IPR050491">
    <property type="entry name" value="AmpC-like"/>
</dbReference>
<dbReference type="Gene3D" id="3.40.710.10">
    <property type="entry name" value="DD-peptidase/beta-lactamase superfamily"/>
    <property type="match status" value="1"/>
</dbReference>
<sequence>MLKVFVLGSLLVGSSYAAQIPRSSTVTARNTYQARGQEDASNQYITPQISTLAEESLKSSGAPGLSVGVIQLDPNTKALKTEFGAWGTWTEDGDQTAPETLFSIGSCSKAFLSAAMGILMEDFAQGKNVTSLPPGLTSFTWKTKVRELFPGEDSDWELMDEVATKYANIRDILSHVTGVPRHDYSYGPSDTAQTLVQHLRYLRPLYEFREQWFYNNQMYVLGSYIISTYAGKPYHEFVEERIFGPLNMTSTTYSGITASASGKFSQSFTLYLNETRRIPFVFNTTALSEAIAGPGGILSNTVDMAKWIGMLLNNGTDPVTGATIIPPSVLAEVTTTRVVEDDTSILPGLSLLGYGLGWQKASFYGHEIIAHTGAIPGFQAIVTLLPSDGVGVVSLINAGSSDPLFGVTFGILQELVAKSSTVASSPAQGALKSAMQARSILSGESQELAARTEKRSVTSSPSLPLEAYRGTYSNPGYGNFTLCTPTETSNYCNTTLSTFAKIFPDTPPSSQAALYGTWPRVWSSHIQVLSTGNDTFLASFLNLYPNGFGKNTSAFYDGITRGDILAQFDVEGGTVKGLAVFEDQESVDLPGSPPFGNLKEIAGVYYTREA</sequence>
<keyword evidence="2" id="KW-0732">Signal</keyword>
<accession>A0AAD5UVI6</accession>
<dbReference type="InterPro" id="IPR001466">
    <property type="entry name" value="Beta-lactam-related"/>
</dbReference>
<dbReference type="SUPFAM" id="SSF56601">
    <property type="entry name" value="beta-lactamase/transpeptidase-like"/>
    <property type="match status" value="1"/>
</dbReference>
<evidence type="ECO:0000256" key="2">
    <source>
        <dbReference type="SAM" id="SignalP"/>
    </source>
</evidence>
<dbReference type="AlphaFoldDB" id="A0AAD5UVI6"/>
<comment type="caution">
    <text evidence="4">The sequence shown here is derived from an EMBL/GenBank/DDBJ whole genome shotgun (WGS) entry which is preliminary data.</text>
</comment>
<protein>
    <recommendedName>
        <fullName evidence="3">Beta-lactamase-related domain-containing protein</fullName>
    </recommendedName>
</protein>
<gene>
    <name evidence="4" type="ORF">NLI96_g9385</name>
</gene>
<dbReference type="PANTHER" id="PTHR46825">
    <property type="entry name" value="D-ALANYL-D-ALANINE-CARBOXYPEPTIDASE/ENDOPEPTIDASE AMPH"/>
    <property type="match status" value="1"/>
</dbReference>
<organism evidence="4 5">
    <name type="scientific">Meripilus lineatus</name>
    <dbReference type="NCBI Taxonomy" id="2056292"/>
    <lineage>
        <taxon>Eukaryota</taxon>
        <taxon>Fungi</taxon>
        <taxon>Dikarya</taxon>
        <taxon>Basidiomycota</taxon>
        <taxon>Agaricomycotina</taxon>
        <taxon>Agaricomycetes</taxon>
        <taxon>Polyporales</taxon>
        <taxon>Meripilaceae</taxon>
        <taxon>Meripilus</taxon>
    </lineage>
</organism>